<feature type="transmembrane region" description="Helical" evidence="6">
    <location>
        <begin position="417"/>
        <end position="440"/>
    </location>
</feature>
<dbReference type="Pfam" id="PF07690">
    <property type="entry name" value="MFS_1"/>
    <property type="match status" value="1"/>
</dbReference>
<dbReference type="GO" id="GO:0005886">
    <property type="term" value="C:plasma membrane"/>
    <property type="evidence" value="ECO:0007669"/>
    <property type="project" value="TreeGrafter"/>
</dbReference>
<gene>
    <name evidence="8" type="ORF">Z520_12381</name>
</gene>
<protein>
    <recommendedName>
        <fullName evidence="7">Major facilitator superfamily (MFS) profile domain-containing protein</fullName>
    </recommendedName>
</protein>
<evidence type="ECO:0000256" key="2">
    <source>
        <dbReference type="ARBA" id="ARBA00022692"/>
    </source>
</evidence>
<feature type="transmembrane region" description="Helical" evidence="6">
    <location>
        <begin position="83"/>
        <end position="104"/>
    </location>
</feature>
<feature type="transmembrane region" description="Helical" evidence="6">
    <location>
        <begin position="111"/>
        <end position="129"/>
    </location>
</feature>
<keyword evidence="9" id="KW-1185">Reference proteome</keyword>
<dbReference type="InterPro" id="IPR020846">
    <property type="entry name" value="MFS_dom"/>
</dbReference>
<evidence type="ECO:0000313" key="8">
    <source>
        <dbReference type="EMBL" id="KIX91918.1"/>
    </source>
</evidence>
<dbReference type="PANTHER" id="PTHR23502">
    <property type="entry name" value="MAJOR FACILITATOR SUPERFAMILY"/>
    <property type="match status" value="1"/>
</dbReference>
<dbReference type="InterPro" id="IPR036259">
    <property type="entry name" value="MFS_trans_sf"/>
</dbReference>
<comment type="subcellular location">
    <subcellularLocation>
        <location evidence="1">Membrane</location>
        <topology evidence="1">Multi-pass membrane protein</topology>
    </subcellularLocation>
</comment>
<dbReference type="EMBL" id="KN848117">
    <property type="protein sequence ID" value="KIX91918.1"/>
    <property type="molecule type" value="Genomic_DNA"/>
</dbReference>
<evidence type="ECO:0000256" key="4">
    <source>
        <dbReference type="ARBA" id="ARBA00023136"/>
    </source>
</evidence>
<keyword evidence="3 6" id="KW-1133">Transmembrane helix</keyword>
<name>A0A0D2K6C8_9EURO</name>
<sequence length="488" mass="54147">MAKQEQLGVDDRGVLQRTRTRTATDWDGPNDPDNPRNFSLLRRISSTLAVTLLAFVSTLAASLYSPAHEVVSRQFGVSDEVAILPLSIYTFGLAFGPTIGAPLSETFGRKAVFLTTTPIFALFTLGAGFSQGPASLIVCRFFAGVSASPAISNASATIVDYTAGRYRAVSLAFYYSIPFCGAVIGPLLGGFVVETKGWRWTQWVTLFFIVAFYIPTIFTRETYKKTILQRRAKRLNIQGPPQHRRSILASIRYFLTTLFLRPIHMLVTEPIVTIVCLYNGFIFGLMYAFVVASPWVFQRYYDFSLTGQSLSFLGLIAGTALAPCPLVLVDAYIYQPRLKQFRAENSGGDERFSPEHRLYPSMIASFFIPGCLLIFAWTAHAEVHWIVPIIFQGLAFTATVMVYASMNLFMVDAYGPLYGASASGAAMLSRYGLSAAFPLFALKFYKALGVGWATSILAFCTLIMAPMPWMFWRHGELLRSKTKYETST</sequence>
<dbReference type="SUPFAM" id="SSF103473">
    <property type="entry name" value="MFS general substrate transporter"/>
    <property type="match status" value="1"/>
</dbReference>
<dbReference type="RefSeq" id="XP_016626041.1">
    <property type="nucleotide sequence ID" value="XM_016782867.1"/>
</dbReference>
<feature type="transmembrane region" description="Helical" evidence="6">
    <location>
        <begin position="203"/>
        <end position="223"/>
    </location>
</feature>
<evidence type="ECO:0000256" key="5">
    <source>
        <dbReference type="SAM" id="MobiDB-lite"/>
    </source>
</evidence>
<evidence type="ECO:0000256" key="1">
    <source>
        <dbReference type="ARBA" id="ARBA00004141"/>
    </source>
</evidence>
<feature type="transmembrane region" description="Helical" evidence="6">
    <location>
        <begin position="171"/>
        <end position="191"/>
    </location>
</feature>
<evidence type="ECO:0000256" key="3">
    <source>
        <dbReference type="ARBA" id="ARBA00022989"/>
    </source>
</evidence>
<feature type="transmembrane region" description="Helical" evidence="6">
    <location>
        <begin position="452"/>
        <end position="472"/>
    </location>
</feature>
<dbReference type="CDD" id="cd17323">
    <property type="entry name" value="MFS_Tpo1_MDR_like"/>
    <property type="match status" value="1"/>
</dbReference>
<organism evidence="8 9">
    <name type="scientific">Fonsecaea multimorphosa CBS 102226</name>
    <dbReference type="NCBI Taxonomy" id="1442371"/>
    <lineage>
        <taxon>Eukaryota</taxon>
        <taxon>Fungi</taxon>
        <taxon>Dikarya</taxon>
        <taxon>Ascomycota</taxon>
        <taxon>Pezizomycotina</taxon>
        <taxon>Eurotiomycetes</taxon>
        <taxon>Chaetothyriomycetidae</taxon>
        <taxon>Chaetothyriales</taxon>
        <taxon>Herpotrichiellaceae</taxon>
        <taxon>Fonsecaea</taxon>
    </lineage>
</organism>
<dbReference type="Proteomes" id="UP000053411">
    <property type="component" value="Unassembled WGS sequence"/>
</dbReference>
<accession>A0A0D2K6C8</accession>
<keyword evidence="4 6" id="KW-0472">Membrane</keyword>
<dbReference type="GO" id="GO:0000297">
    <property type="term" value="F:spermine transmembrane transporter activity"/>
    <property type="evidence" value="ECO:0007669"/>
    <property type="project" value="TreeGrafter"/>
</dbReference>
<feature type="region of interest" description="Disordered" evidence="5">
    <location>
        <begin position="1"/>
        <end position="34"/>
    </location>
</feature>
<feature type="transmembrane region" description="Helical" evidence="6">
    <location>
        <begin position="385"/>
        <end position="405"/>
    </location>
</feature>
<proteinExistence type="predicted"/>
<dbReference type="PROSITE" id="PS50850">
    <property type="entry name" value="MFS"/>
    <property type="match status" value="1"/>
</dbReference>
<dbReference type="GeneID" id="27718127"/>
<dbReference type="Gene3D" id="1.20.1250.20">
    <property type="entry name" value="MFS general substrate transporter like domains"/>
    <property type="match status" value="1"/>
</dbReference>
<dbReference type="VEuPathDB" id="FungiDB:Z520_12381"/>
<evidence type="ECO:0000313" key="9">
    <source>
        <dbReference type="Proteomes" id="UP000053411"/>
    </source>
</evidence>
<feature type="transmembrane region" description="Helical" evidence="6">
    <location>
        <begin position="358"/>
        <end position="379"/>
    </location>
</feature>
<dbReference type="AlphaFoldDB" id="A0A0D2K6C8"/>
<feature type="transmembrane region" description="Helical" evidence="6">
    <location>
        <begin position="135"/>
        <end position="159"/>
    </location>
</feature>
<dbReference type="GO" id="GO:0015606">
    <property type="term" value="F:spermidine transmembrane transporter activity"/>
    <property type="evidence" value="ECO:0007669"/>
    <property type="project" value="TreeGrafter"/>
</dbReference>
<feature type="transmembrane region" description="Helical" evidence="6">
    <location>
        <begin position="271"/>
        <end position="290"/>
    </location>
</feature>
<evidence type="ECO:0000256" key="6">
    <source>
        <dbReference type="SAM" id="Phobius"/>
    </source>
</evidence>
<reference evidence="8 9" key="1">
    <citation type="submission" date="2015-01" db="EMBL/GenBank/DDBJ databases">
        <title>The Genome Sequence of Fonsecaea multimorphosa CBS 102226.</title>
        <authorList>
            <consortium name="The Broad Institute Genomics Platform"/>
            <person name="Cuomo C."/>
            <person name="de Hoog S."/>
            <person name="Gorbushina A."/>
            <person name="Stielow B."/>
            <person name="Teixiera M."/>
            <person name="Abouelleil A."/>
            <person name="Chapman S.B."/>
            <person name="Priest M."/>
            <person name="Young S.K."/>
            <person name="Wortman J."/>
            <person name="Nusbaum C."/>
            <person name="Birren B."/>
        </authorList>
    </citation>
    <scope>NUCLEOTIDE SEQUENCE [LARGE SCALE GENOMIC DNA]</scope>
    <source>
        <strain evidence="8 9">CBS 102226</strain>
    </source>
</reference>
<evidence type="ECO:0000259" key="7">
    <source>
        <dbReference type="PROSITE" id="PS50850"/>
    </source>
</evidence>
<keyword evidence="2 6" id="KW-0812">Transmembrane</keyword>
<feature type="transmembrane region" description="Helical" evidence="6">
    <location>
        <begin position="310"/>
        <end position="333"/>
    </location>
</feature>
<feature type="transmembrane region" description="Helical" evidence="6">
    <location>
        <begin position="44"/>
        <end position="63"/>
    </location>
</feature>
<dbReference type="InterPro" id="IPR011701">
    <property type="entry name" value="MFS"/>
</dbReference>
<dbReference type="OrthoDB" id="3936150at2759"/>
<dbReference type="PANTHER" id="PTHR23502:SF38">
    <property type="entry name" value="POLYAMINE TRANSPORTER 4"/>
    <property type="match status" value="1"/>
</dbReference>
<feature type="domain" description="Major facilitator superfamily (MFS) profile" evidence="7">
    <location>
        <begin position="46"/>
        <end position="488"/>
    </location>
</feature>